<keyword evidence="1" id="KW-1133">Transmembrane helix</keyword>
<feature type="transmembrane region" description="Helical" evidence="1">
    <location>
        <begin position="6"/>
        <end position="25"/>
    </location>
</feature>
<gene>
    <name evidence="2" type="ORF">PENTCL1PPCAC_29808</name>
</gene>
<dbReference type="EMBL" id="BTSX01000006">
    <property type="protein sequence ID" value="GMT07634.1"/>
    <property type="molecule type" value="Genomic_DNA"/>
</dbReference>
<evidence type="ECO:0000313" key="2">
    <source>
        <dbReference type="EMBL" id="GMT07634.1"/>
    </source>
</evidence>
<dbReference type="Pfam" id="PF03314">
    <property type="entry name" value="DUF273"/>
    <property type="match status" value="1"/>
</dbReference>
<evidence type="ECO:0000256" key="1">
    <source>
        <dbReference type="SAM" id="Phobius"/>
    </source>
</evidence>
<dbReference type="Proteomes" id="UP001432027">
    <property type="component" value="Unassembled WGS sequence"/>
</dbReference>
<dbReference type="PANTHER" id="PTHR31562:SF9">
    <property type="entry name" value="GLYCOSYLTRANSFERASE FAMILY 8 PROTEIN"/>
    <property type="match status" value="1"/>
</dbReference>
<evidence type="ECO:0008006" key="4">
    <source>
        <dbReference type="Google" id="ProtNLM"/>
    </source>
</evidence>
<comment type="caution">
    <text evidence="2">The sequence shown here is derived from an EMBL/GenBank/DDBJ whole genome shotgun (WGS) entry which is preliminary data.</text>
</comment>
<dbReference type="InterPro" id="IPR004988">
    <property type="entry name" value="DUF273"/>
</dbReference>
<dbReference type="AlphaFoldDB" id="A0AAV5UMR1"/>
<protein>
    <recommendedName>
        <fullName evidence="4">Hexosyltransferase</fullName>
    </recommendedName>
</protein>
<name>A0AAV5UMR1_9BILA</name>
<sequence length="141" mass="16408">MKGVRSNVVAKIIIFCVCMTMMFLVKRSVQNEHHVELSWPYQIFTAPRSNRSIEVAIVVILTQGSDLTNYQTALNSVECYAALHGYYLRVESDDKFEECSRHEDKFFRRHCHTRQMMMKEIPENAYVLFIDADVGIVNPNK</sequence>
<dbReference type="Gene3D" id="3.90.550.10">
    <property type="entry name" value="Spore Coat Polysaccharide Biosynthesis Protein SpsA, Chain A"/>
    <property type="match status" value="1"/>
</dbReference>
<organism evidence="2 3">
    <name type="scientific">Pristionchus entomophagus</name>
    <dbReference type="NCBI Taxonomy" id="358040"/>
    <lineage>
        <taxon>Eukaryota</taxon>
        <taxon>Metazoa</taxon>
        <taxon>Ecdysozoa</taxon>
        <taxon>Nematoda</taxon>
        <taxon>Chromadorea</taxon>
        <taxon>Rhabditida</taxon>
        <taxon>Rhabditina</taxon>
        <taxon>Diplogasteromorpha</taxon>
        <taxon>Diplogasteroidea</taxon>
        <taxon>Neodiplogasteridae</taxon>
        <taxon>Pristionchus</taxon>
    </lineage>
</organism>
<accession>A0AAV5UMR1</accession>
<dbReference type="InterPro" id="IPR029044">
    <property type="entry name" value="Nucleotide-diphossugar_trans"/>
</dbReference>
<dbReference type="PANTHER" id="PTHR31562">
    <property type="entry name" value="PROTEIN CBG18972"/>
    <property type="match status" value="1"/>
</dbReference>
<keyword evidence="1" id="KW-0472">Membrane</keyword>
<keyword evidence="1" id="KW-0812">Transmembrane</keyword>
<feature type="non-terminal residue" evidence="2">
    <location>
        <position position="141"/>
    </location>
</feature>
<reference evidence="2" key="1">
    <citation type="submission" date="2023-10" db="EMBL/GenBank/DDBJ databases">
        <title>Genome assembly of Pristionchus species.</title>
        <authorList>
            <person name="Yoshida K."/>
            <person name="Sommer R.J."/>
        </authorList>
    </citation>
    <scope>NUCLEOTIDE SEQUENCE</scope>
    <source>
        <strain evidence="2">RS0144</strain>
    </source>
</reference>
<evidence type="ECO:0000313" key="3">
    <source>
        <dbReference type="Proteomes" id="UP001432027"/>
    </source>
</evidence>
<keyword evidence="3" id="KW-1185">Reference proteome</keyword>
<proteinExistence type="predicted"/>